<accession>A0AAU9ZMN0</accession>
<proteinExistence type="predicted"/>
<reference evidence="1" key="1">
    <citation type="submission" date="2022-06" db="EMBL/GenBank/DDBJ databases">
        <authorList>
            <person name="Andreotti S."/>
            <person name="Wyler E."/>
        </authorList>
    </citation>
    <scope>NUCLEOTIDE SEQUENCE</scope>
</reference>
<protein>
    <submittedName>
        <fullName evidence="1">Lhpp protein</fullName>
    </submittedName>
</protein>
<dbReference type="AlphaFoldDB" id="A0AAU9ZMN0"/>
<organism evidence="1 2">
    <name type="scientific">Phodopus roborovskii</name>
    <name type="common">Roborovski's desert hamster</name>
    <name type="synonym">Cricetulus roborovskii</name>
    <dbReference type="NCBI Taxonomy" id="109678"/>
    <lineage>
        <taxon>Eukaryota</taxon>
        <taxon>Metazoa</taxon>
        <taxon>Chordata</taxon>
        <taxon>Craniata</taxon>
        <taxon>Vertebrata</taxon>
        <taxon>Euteleostomi</taxon>
        <taxon>Mammalia</taxon>
        <taxon>Eutheria</taxon>
        <taxon>Euarchontoglires</taxon>
        <taxon>Glires</taxon>
        <taxon>Rodentia</taxon>
        <taxon>Myomorpha</taxon>
        <taxon>Muroidea</taxon>
        <taxon>Cricetidae</taxon>
        <taxon>Cricetinae</taxon>
        <taxon>Phodopus</taxon>
    </lineage>
</organism>
<name>A0AAU9ZMN0_PHORO</name>
<sequence>MATWAKRLAGVRGVLLDISGVLYDGGAGGGTAIAGSVEAVAS</sequence>
<dbReference type="EMBL" id="CALSGD010001464">
    <property type="protein sequence ID" value="CAH6793240.1"/>
    <property type="molecule type" value="Genomic_DNA"/>
</dbReference>
<evidence type="ECO:0000313" key="2">
    <source>
        <dbReference type="Proteomes" id="UP001152836"/>
    </source>
</evidence>
<gene>
    <name evidence="1" type="primary">Lhpp</name>
    <name evidence="1" type="ORF">PHOROB_LOCUS10077</name>
</gene>
<comment type="caution">
    <text evidence="1">The sequence shown here is derived from an EMBL/GenBank/DDBJ whole genome shotgun (WGS) entry which is preliminary data.</text>
</comment>
<keyword evidence="2" id="KW-1185">Reference proteome</keyword>
<dbReference type="Proteomes" id="UP001152836">
    <property type="component" value="Unassembled WGS sequence"/>
</dbReference>
<evidence type="ECO:0000313" key="1">
    <source>
        <dbReference type="EMBL" id="CAH6793240.1"/>
    </source>
</evidence>